<dbReference type="EMBL" id="JBAMIC010003254">
    <property type="protein sequence ID" value="KAK7089027.1"/>
    <property type="molecule type" value="Genomic_DNA"/>
</dbReference>
<feature type="chain" id="PRO_5043053931" description="Sulfatase N-terminal domain-containing protein" evidence="7">
    <location>
        <begin position="23"/>
        <end position="498"/>
    </location>
</feature>
<dbReference type="InterPro" id="IPR047115">
    <property type="entry name" value="ARSB"/>
</dbReference>
<keyword evidence="7" id="KW-0732">Signal</keyword>
<protein>
    <recommendedName>
        <fullName evidence="8">Sulfatase N-terminal domain-containing protein</fullName>
    </recommendedName>
</protein>
<dbReference type="CDD" id="cd16029">
    <property type="entry name" value="4-S"/>
    <property type="match status" value="1"/>
</dbReference>
<proteinExistence type="inferred from homology"/>
<evidence type="ECO:0000313" key="9">
    <source>
        <dbReference type="EMBL" id="KAK7089027.1"/>
    </source>
</evidence>
<evidence type="ECO:0000313" key="10">
    <source>
        <dbReference type="Proteomes" id="UP001374579"/>
    </source>
</evidence>
<reference evidence="9 10" key="1">
    <citation type="submission" date="2024-02" db="EMBL/GenBank/DDBJ databases">
        <title>Chromosome-scale genome assembly of the rough periwinkle Littorina saxatilis.</title>
        <authorList>
            <person name="De Jode A."/>
            <person name="Faria R."/>
            <person name="Formenti G."/>
            <person name="Sims Y."/>
            <person name="Smith T.P."/>
            <person name="Tracey A."/>
            <person name="Wood J.M.D."/>
            <person name="Zagrodzka Z.B."/>
            <person name="Johannesson K."/>
            <person name="Butlin R.K."/>
            <person name="Leder E.H."/>
        </authorList>
    </citation>
    <scope>NUCLEOTIDE SEQUENCE [LARGE SCALE GENOMIC DNA]</scope>
    <source>
        <strain evidence="9">Snail1</strain>
        <tissue evidence="9">Muscle</tissue>
    </source>
</reference>
<evidence type="ECO:0000256" key="1">
    <source>
        <dbReference type="ARBA" id="ARBA00001913"/>
    </source>
</evidence>
<dbReference type="PANTHER" id="PTHR10342:SF273">
    <property type="entry name" value="RE14504P"/>
    <property type="match status" value="1"/>
</dbReference>
<feature type="signal peptide" evidence="7">
    <location>
        <begin position="1"/>
        <end position="22"/>
    </location>
</feature>
<sequence length="498" mass="56666">MSSSEIFRLVLLLVATVSYCACRRSRSRHPHIIFIVADDLGWSDVGWRDPEMHTPALDRLAKEGIILNQAYMQSSCSPSRGALMTGKYPFRLGLQHSVISAGKKEYLTDKETILPQYLRTLGYATHIVGKWHLGFCDWKYTPTYRGFDTFYGFYNAAQGYFNHTGKKNGYDFRDNEKVDWSAKGTYSTHLFATRAQRIVRDHDPDKPLFLYLPFQAVHGPFEVPQEYIDNYCSHVQDKARRVHCGMVAALDEAVGNVSQSLQDSGLADNAIVIFTTDNGGPTKKGSSNWPLRGSKTTLWEGGTRAISFVQSKSRRLLPKQGVTFNGLMHVVDWLPTLLTAAGYDSNDIPANIDGINMWKQLRRVRGRSPRREMVYNIDEVKDNAAIRIGRWKLIQGKAGKPNGWYNPPTGVRSRKVPRGKAPTLQLFDLKRDPNETRNLIKRKPKIVQRLLRKLEKYKSELVPSEPRSRMLKMSDPKLFNNTWSPGFCSEVKPTEDCL</sequence>
<evidence type="ECO:0000256" key="3">
    <source>
        <dbReference type="ARBA" id="ARBA00022723"/>
    </source>
</evidence>
<evidence type="ECO:0000256" key="7">
    <source>
        <dbReference type="SAM" id="SignalP"/>
    </source>
</evidence>
<keyword evidence="5" id="KW-0106">Calcium</keyword>
<name>A0AAN9FYS2_9CAEN</name>
<comment type="similarity">
    <text evidence="2">Belongs to the sulfatase family.</text>
</comment>
<dbReference type="InterPro" id="IPR000917">
    <property type="entry name" value="Sulfatase_N"/>
</dbReference>
<evidence type="ECO:0000256" key="6">
    <source>
        <dbReference type="ARBA" id="ARBA00023180"/>
    </source>
</evidence>
<dbReference type="InterPro" id="IPR024607">
    <property type="entry name" value="Sulfatase_CS"/>
</dbReference>
<dbReference type="PROSITE" id="PS00523">
    <property type="entry name" value="SULFATASE_1"/>
    <property type="match status" value="1"/>
</dbReference>
<evidence type="ECO:0000256" key="4">
    <source>
        <dbReference type="ARBA" id="ARBA00022801"/>
    </source>
</evidence>
<keyword evidence="4" id="KW-0378">Hydrolase</keyword>
<comment type="cofactor">
    <cofactor evidence="1">
        <name>Ca(2+)</name>
        <dbReference type="ChEBI" id="CHEBI:29108"/>
    </cofactor>
</comment>
<feature type="domain" description="Sulfatase N-terminal" evidence="8">
    <location>
        <begin position="30"/>
        <end position="343"/>
    </location>
</feature>
<dbReference type="Pfam" id="PF00884">
    <property type="entry name" value="Sulfatase"/>
    <property type="match status" value="1"/>
</dbReference>
<dbReference type="GO" id="GO:0046872">
    <property type="term" value="F:metal ion binding"/>
    <property type="evidence" value="ECO:0007669"/>
    <property type="project" value="UniProtKB-KW"/>
</dbReference>
<evidence type="ECO:0000256" key="5">
    <source>
        <dbReference type="ARBA" id="ARBA00022837"/>
    </source>
</evidence>
<evidence type="ECO:0000259" key="8">
    <source>
        <dbReference type="Pfam" id="PF00884"/>
    </source>
</evidence>
<accession>A0AAN9FYS2</accession>
<dbReference type="InterPro" id="IPR017850">
    <property type="entry name" value="Alkaline_phosphatase_core_sf"/>
</dbReference>
<keyword evidence="6" id="KW-0325">Glycoprotein</keyword>
<keyword evidence="10" id="KW-1185">Reference proteome</keyword>
<dbReference type="Gene3D" id="3.40.720.10">
    <property type="entry name" value="Alkaline Phosphatase, subunit A"/>
    <property type="match status" value="1"/>
</dbReference>
<dbReference type="AlphaFoldDB" id="A0AAN9FYS2"/>
<dbReference type="PANTHER" id="PTHR10342">
    <property type="entry name" value="ARYLSULFATASE"/>
    <property type="match status" value="1"/>
</dbReference>
<dbReference type="GO" id="GO:0008484">
    <property type="term" value="F:sulfuric ester hydrolase activity"/>
    <property type="evidence" value="ECO:0007669"/>
    <property type="project" value="InterPro"/>
</dbReference>
<dbReference type="PROSITE" id="PS00149">
    <property type="entry name" value="SULFATASE_2"/>
    <property type="match status" value="1"/>
</dbReference>
<dbReference type="SUPFAM" id="SSF53649">
    <property type="entry name" value="Alkaline phosphatase-like"/>
    <property type="match status" value="1"/>
</dbReference>
<dbReference type="Proteomes" id="UP001374579">
    <property type="component" value="Unassembled WGS sequence"/>
</dbReference>
<keyword evidence="3" id="KW-0479">Metal-binding</keyword>
<dbReference type="Gene3D" id="3.30.1120.10">
    <property type="match status" value="1"/>
</dbReference>
<evidence type="ECO:0000256" key="2">
    <source>
        <dbReference type="ARBA" id="ARBA00008779"/>
    </source>
</evidence>
<comment type="caution">
    <text evidence="9">The sequence shown here is derived from an EMBL/GenBank/DDBJ whole genome shotgun (WGS) entry which is preliminary data.</text>
</comment>
<gene>
    <name evidence="9" type="ORF">V1264_024268</name>
</gene>
<organism evidence="9 10">
    <name type="scientific">Littorina saxatilis</name>
    <dbReference type="NCBI Taxonomy" id="31220"/>
    <lineage>
        <taxon>Eukaryota</taxon>
        <taxon>Metazoa</taxon>
        <taxon>Spiralia</taxon>
        <taxon>Lophotrochozoa</taxon>
        <taxon>Mollusca</taxon>
        <taxon>Gastropoda</taxon>
        <taxon>Caenogastropoda</taxon>
        <taxon>Littorinimorpha</taxon>
        <taxon>Littorinoidea</taxon>
        <taxon>Littorinidae</taxon>
        <taxon>Littorina</taxon>
    </lineage>
</organism>